<organism evidence="2 3">
    <name type="scientific">Mangrovihabitans endophyticus</name>
    <dbReference type="NCBI Taxonomy" id="1751298"/>
    <lineage>
        <taxon>Bacteria</taxon>
        <taxon>Bacillati</taxon>
        <taxon>Actinomycetota</taxon>
        <taxon>Actinomycetes</taxon>
        <taxon>Micromonosporales</taxon>
        <taxon>Micromonosporaceae</taxon>
        <taxon>Mangrovihabitans</taxon>
    </lineage>
</organism>
<dbReference type="AlphaFoldDB" id="A0A8J3FLJ8"/>
<name>A0A8J3FLJ8_9ACTN</name>
<proteinExistence type="predicted"/>
<comment type="caution">
    <text evidence="2">The sequence shown here is derived from an EMBL/GenBank/DDBJ whole genome shotgun (WGS) entry which is preliminary data.</text>
</comment>
<reference evidence="2" key="2">
    <citation type="submission" date="2020-09" db="EMBL/GenBank/DDBJ databases">
        <authorList>
            <person name="Sun Q."/>
            <person name="Zhou Y."/>
        </authorList>
    </citation>
    <scope>NUCLEOTIDE SEQUENCE</scope>
    <source>
        <strain evidence="2">CGMCC 4.7299</strain>
    </source>
</reference>
<dbReference type="Proteomes" id="UP000656042">
    <property type="component" value="Unassembled WGS sequence"/>
</dbReference>
<keyword evidence="3" id="KW-1185">Reference proteome</keyword>
<dbReference type="EMBL" id="BMMX01000001">
    <property type="protein sequence ID" value="GGK72990.1"/>
    <property type="molecule type" value="Genomic_DNA"/>
</dbReference>
<evidence type="ECO:0000313" key="3">
    <source>
        <dbReference type="Proteomes" id="UP000656042"/>
    </source>
</evidence>
<reference evidence="2" key="1">
    <citation type="journal article" date="2014" name="Int. J. Syst. Evol. Microbiol.">
        <title>Complete genome sequence of Corynebacterium casei LMG S-19264T (=DSM 44701T), isolated from a smear-ripened cheese.</title>
        <authorList>
            <consortium name="US DOE Joint Genome Institute (JGI-PGF)"/>
            <person name="Walter F."/>
            <person name="Albersmeier A."/>
            <person name="Kalinowski J."/>
            <person name="Ruckert C."/>
        </authorList>
    </citation>
    <scope>NUCLEOTIDE SEQUENCE</scope>
    <source>
        <strain evidence="2">CGMCC 4.7299</strain>
    </source>
</reference>
<accession>A0A8J3FLJ8</accession>
<feature type="region of interest" description="Disordered" evidence="1">
    <location>
        <begin position="1"/>
        <end position="31"/>
    </location>
</feature>
<gene>
    <name evidence="2" type="ORF">GCM10012284_03650</name>
</gene>
<feature type="region of interest" description="Disordered" evidence="1">
    <location>
        <begin position="68"/>
        <end position="91"/>
    </location>
</feature>
<sequence length="118" mass="13037">MTAELGSHRAAPSFEDGAPTAADQHPGSEECLRRRAACGDEPGPRKIIYSESDMHLDASPVQMNKVFQPNDRQASVRNGRDERGGPRVNRTHHAIVDQAWLRARTKKPIVTNPAVIME</sequence>
<protein>
    <submittedName>
        <fullName evidence="2">Uncharacterized protein</fullName>
    </submittedName>
</protein>
<evidence type="ECO:0000313" key="2">
    <source>
        <dbReference type="EMBL" id="GGK72990.1"/>
    </source>
</evidence>
<evidence type="ECO:0000256" key="1">
    <source>
        <dbReference type="SAM" id="MobiDB-lite"/>
    </source>
</evidence>